<dbReference type="Proteomes" id="UP001519343">
    <property type="component" value="Unassembled WGS sequence"/>
</dbReference>
<evidence type="ECO:0000313" key="2">
    <source>
        <dbReference type="Proteomes" id="UP001519343"/>
    </source>
</evidence>
<evidence type="ECO:0000313" key="1">
    <source>
        <dbReference type="EMBL" id="MBP1931825.1"/>
    </source>
</evidence>
<proteinExistence type="predicted"/>
<name>A0ABS4GPN4_9BACL</name>
<protein>
    <submittedName>
        <fullName evidence="1">Uncharacterized protein</fullName>
    </submittedName>
</protein>
<organism evidence="1 2">
    <name type="scientific">Ammoniphilus resinae</name>
    <dbReference type="NCBI Taxonomy" id="861532"/>
    <lineage>
        <taxon>Bacteria</taxon>
        <taxon>Bacillati</taxon>
        <taxon>Bacillota</taxon>
        <taxon>Bacilli</taxon>
        <taxon>Bacillales</taxon>
        <taxon>Paenibacillaceae</taxon>
        <taxon>Aneurinibacillus group</taxon>
        <taxon>Ammoniphilus</taxon>
    </lineage>
</organism>
<dbReference type="RefSeq" id="WP_209809908.1">
    <property type="nucleotide sequence ID" value="NZ_JAGGKT010000004.1"/>
</dbReference>
<keyword evidence="2" id="KW-1185">Reference proteome</keyword>
<gene>
    <name evidence="1" type="ORF">J2Z37_001826</name>
</gene>
<dbReference type="EMBL" id="JAGGKT010000004">
    <property type="protein sequence ID" value="MBP1931825.1"/>
    <property type="molecule type" value="Genomic_DNA"/>
</dbReference>
<comment type="caution">
    <text evidence="1">The sequence shown here is derived from an EMBL/GenBank/DDBJ whole genome shotgun (WGS) entry which is preliminary data.</text>
</comment>
<reference evidence="1 2" key="1">
    <citation type="submission" date="2021-03" db="EMBL/GenBank/DDBJ databases">
        <title>Genomic Encyclopedia of Type Strains, Phase IV (KMG-IV): sequencing the most valuable type-strain genomes for metagenomic binning, comparative biology and taxonomic classification.</title>
        <authorList>
            <person name="Goeker M."/>
        </authorList>
    </citation>
    <scope>NUCLEOTIDE SEQUENCE [LARGE SCALE GENOMIC DNA]</scope>
    <source>
        <strain evidence="1 2">DSM 24738</strain>
    </source>
</reference>
<accession>A0ABS4GPN4</accession>
<sequence>MKLSIEKPIIIGKNHNQAEMAWAWWHEHHARLAIVGDSQLSPRKEMIKSIAGLIHGRDSNAVFWITDDPKSSLSEVYPIQSIPWVEQFPDPPKEIVDRDIFIANRKFFSSSFFSLLAQKKGILRKDLFPPTSYQGHIEGPMGGYIRAIQTLEDEDKKTWLMNEIMDLENVYWYKTKDGGRKFYLNSEGEYQKALSFLVAAWSFWAYTCELEEAQQMLLIIEPPKEFLMAHTDPMIQEIIVEALRILNNLSVTTTTTVILSSETFNPIPFHNYRYRVIFQTKDSDIDLSTPENKKAIQMPSLYNAWEMGNDDKGLWEDNHTGERFVLSFSGEDVSFWDDYEDGIRQDQE</sequence>